<feature type="compositionally biased region" description="Polar residues" evidence="1">
    <location>
        <begin position="373"/>
        <end position="387"/>
    </location>
</feature>
<feature type="compositionally biased region" description="Gly residues" evidence="1">
    <location>
        <begin position="197"/>
        <end position="209"/>
    </location>
</feature>
<reference evidence="2" key="2">
    <citation type="submission" date="2020-11" db="EMBL/GenBank/DDBJ databases">
        <authorList>
            <person name="Cecchin M."/>
            <person name="Marcolungo L."/>
            <person name="Rossato M."/>
            <person name="Girolomoni L."/>
            <person name="Cosentino E."/>
            <person name="Cuine S."/>
            <person name="Li-Beisson Y."/>
            <person name="Delledonne M."/>
            <person name="Ballottari M."/>
        </authorList>
    </citation>
    <scope>NUCLEOTIDE SEQUENCE</scope>
    <source>
        <strain evidence="2">211/11P</strain>
        <tissue evidence="2">Whole cell</tissue>
    </source>
</reference>
<name>A0A9D4TSJ3_CHLVU</name>
<feature type="region of interest" description="Disordered" evidence="1">
    <location>
        <begin position="340"/>
        <end position="387"/>
    </location>
</feature>
<dbReference type="AlphaFoldDB" id="A0A9D4TSJ3"/>
<comment type="caution">
    <text evidence="2">The sequence shown here is derived from an EMBL/GenBank/DDBJ whole genome shotgun (WGS) entry which is preliminary data.</text>
</comment>
<feature type="region of interest" description="Disordered" evidence="1">
    <location>
        <begin position="295"/>
        <end position="319"/>
    </location>
</feature>
<keyword evidence="3" id="KW-1185">Reference proteome</keyword>
<evidence type="ECO:0000313" key="2">
    <source>
        <dbReference type="EMBL" id="KAI3433313.1"/>
    </source>
</evidence>
<feature type="compositionally biased region" description="Low complexity" evidence="1">
    <location>
        <begin position="308"/>
        <end position="319"/>
    </location>
</feature>
<dbReference type="EMBL" id="SIDB01000004">
    <property type="protein sequence ID" value="KAI3433313.1"/>
    <property type="molecule type" value="Genomic_DNA"/>
</dbReference>
<feature type="compositionally biased region" description="Polar residues" evidence="1">
    <location>
        <begin position="164"/>
        <end position="188"/>
    </location>
</feature>
<gene>
    <name evidence="2" type="ORF">D9Q98_003131</name>
</gene>
<accession>A0A9D4TSJ3</accession>
<dbReference type="Proteomes" id="UP001055712">
    <property type="component" value="Unassembled WGS sequence"/>
</dbReference>
<dbReference type="OrthoDB" id="10655345at2759"/>
<proteinExistence type="predicted"/>
<evidence type="ECO:0000313" key="3">
    <source>
        <dbReference type="Proteomes" id="UP001055712"/>
    </source>
</evidence>
<evidence type="ECO:0000256" key="1">
    <source>
        <dbReference type="SAM" id="MobiDB-lite"/>
    </source>
</evidence>
<organism evidence="2 3">
    <name type="scientific">Chlorella vulgaris</name>
    <name type="common">Green alga</name>
    <dbReference type="NCBI Taxonomy" id="3077"/>
    <lineage>
        <taxon>Eukaryota</taxon>
        <taxon>Viridiplantae</taxon>
        <taxon>Chlorophyta</taxon>
        <taxon>core chlorophytes</taxon>
        <taxon>Trebouxiophyceae</taxon>
        <taxon>Chlorellales</taxon>
        <taxon>Chlorellaceae</taxon>
        <taxon>Chlorella clade</taxon>
        <taxon>Chlorella</taxon>
    </lineage>
</organism>
<protein>
    <submittedName>
        <fullName evidence="2">Uncharacterized protein</fullName>
    </submittedName>
</protein>
<sequence>MAQAGHTRADLLEALCANDDVRDGVMDLLLSAGVRIAVPCSVLTPGASGVGSKSVVSILKRGSGCTLVLGGSWWKGAPSTPYLMDYRQLLQHANDDTLRLLHRKLVGASCGRSKSLLRTQSGPDRFLWDQLASSRRSSEDVGSSGSLRRTKSGMPEGGAAPSGLQRTKSVTRLPASNGSSLRRTSSTGVAAASPVGQPGGTSLQGGGSLPGQSASQPDSAAPEREGGKAGRQLVTPQKKDSLMETLAADANTDDLAAEGFVTPLQAEPRLHRLSLGGSAAHQPCHTPVCLSVGSQQCSTDGSDTHLGAAPDSPPASVAAGRRQLLRQGTFSQPYFAELGPEEPQAAASRTEGTPAAGSVSSKLAAAAEREESTGSVPTASLAGSNGSDEAMSVEDIHKVCPGFTHIFIPPWVSPTADGTTCPPPPHHPAPHLVRCYREASAQTGTAPASEQRSQGKGSGCDAAEHLQAFCQHLAASLPHLALALTEIHHSRGGTDPGFVKGQLYLKALLQVKDELGQVGELLRDKSSGTSAGDSSWHFFE</sequence>
<feature type="region of interest" description="Disordered" evidence="1">
    <location>
        <begin position="130"/>
        <end position="239"/>
    </location>
</feature>
<reference evidence="2" key="1">
    <citation type="journal article" date="2019" name="Plant J.">
        <title>Chlorella vulgaris genome assembly and annotation reveals the molecular basis for metabolic acclimation to high light conditions.</title>
        <authorList>
            <person name="Cecchin M."/>
            <person name="Marcolungo L."/>
            <person name="Rossato M."/>
            <person name="Girolomoni L."/>
            <person name="Cosentino E."/>
            <person name="Cuine S."/>
            <person name="Li-Beisson Y."/>
            <person name="Delledonne M."/>
            <person name="Ballottari M."/>
        </authorList>
    </citation>
    <scope>NUCLEOTIDE SEQUENCE</scope>
    <source>
        <strain evidence="2">211/11P</strain>
    </source>
</reference>